<dbReference type="CDD" id="cd05233">
    <property type="entry name" value="SDR_c"/>
    <property type="match status" value="1"/>
</dbReference>
<dbReference type="SUPFAM" id="SSF51735">
    <property type="entry name" value="NAD(P)-binding Rossmann-fold domains"/>
    <property type="match status" value="1"/>
</dbReference>
<dbReference type="Proteomes" id="UP000799302">
    <property type="component" value="Unassembled WGS sequence"/>
</dbReference>
<name>A0A6A6UEK2_9PEZI</name>
<dbReference type="EMBL" id="MU004234">
    <property type="protein sequence ID" value="KAF2670066.1"/>
    <property type="molecule type" value="Genomic_DNA"/>
</dbReference>
<comment type="similarity">
    <text evidence="1">Belongs to the short-chain dehydrogenases/reductases (SDR) family.</text>
</comment>
<dbReference type="PRINTS" id="PR00081">
    <property type="entry name" value="GDHRDH"/>
</dbReference>
<dbReference type="InterPro" id="IPR002347">
    <property type="entry name" value="SDR_fam"/>
</dbReference>
<dbReference type="Gene3D" id="3.40.50.720">
    <property type="entry name" value="NAD(P)-binding Rossmann-like Domain"/>
    <property type="match status" value="1"/>
</dbReference>
<dbReference type="AlphaFoldDB" id="A0A6A6UEK2"/>
<dbReference type="PRINTS" id="PR00080">
    <property type="entry name" value="SDRFAMILY"/>
</dbReference>
<gene>
    <name evidence="2" type="ORF">BT63DRAFT_386425</name>
</gene>
<keyword evidence="3" id="KW-1185">Reference proteome</keyword>
<sequence length="293" mass="32259">MPYPPVDNGRTFIKTTHKDTYPFINPAKSDHTGHYVLITGGSKGIGLATAISFAQAGAAGIAITGRSDLTDAGKQIFVAAAKAGKPSPKIVALPMDVLDLESVNNAMADLEKVFPKLDILINNAGYLSPFDPIMQSEPADWWKNWEVNVRGVYWVTKAILPFLLNGGEKTIVNVSSAGAHGVRHGGSGYQTTKFALLRFTEYLMVEHFDDGLLAYSVHPCGNVTKLGSSMPKDLHHLLTDTLEIASDTMCFLTQTRREWLAGRYVSCTWDMEEFLSREQEIVEGDKLKMRMTF</sequence>
<dbReference type="PANTHER" id="PTHR43975">
    <property type="entry name" value="ZGC:101858"/>
    <property type="match status" value="1"/>
</dbReference>
<dbReference type="OrthoDB" id="1933717at2759"/>
<dbReference type="PANTHER" id="PTHR43975:SF2">
    <property type="entry name" value="EG:BACR7A4.14 PROTEIN-RELATED"/>
    <property type="match status" value="1"/>
</dbReference>
<proteinExistence type="inferred from homology"/>
<reference evidence="2" key="1">
    <citation type="journal article" date="2020" name="Stud. Mycol.">
        <title>101 Dothideomycetes genomes: a test case for predicting lifestyles and emergence of pathogens.</title>
        <authorList>
            <person name="Haridas S."/>
            <person name="Albert R."/>
            <person name="Binder M."/>
            <person name="Bloem J."/>
            <person name="Labutti K."/>
            <person name="Salamov A."/>
            <person name="Andreopoulos B."/>
            <person name="Baker S."/>
            <person name="Barry K."/>
            <person name="Bills G."/>
            <person name="Bluhm B."/>
            <person name="Cannon C."/>
            <person name="Castanera R."/>
            <person name="Culley D."/>
            <person name="Daum C."/>
            <person name="Ezra D."/>
            <person name="Gonzalez J."/>
            <person name="Henrissat B."/>
            <person name="Kuo A."/>
            <person name="Liang C."/>
            <person name="Lipzen A."/>
            <person name="Lutzoni F."/>
            <person name="Magnuson J."/>
            <person name="Mondo S."/>
            <person name="Nolan M."/>
            <person name="Ohm R."/>
            <person name="Pangilinan J."/>
            <person name="Park H.-J."/>
            <person name="Ramirez L."/>
            <person name="Alfaro M."/>
            <person name="Sun H."/>
            <person name="Tritt A."/>
            <person name="Yoshinaga Y."/>
            <person name="Zwiers L.-H."/>
            <person name="Turgeon B."/>
            <person name="Goodwin S."/>
            <person name="Spatafora J."/>
            <person name="Crous P."/>
            <person name="Grigoriev I."/>
        </authorList>
    </citation>
    <scope>NUCLEOTIDE SEQUENCE</scope>
    <source>
        <strain evidence="2">CBS 115976</strain>
    </source>
</reference>
<evidence type="ECO:0000256" key="1">
    <source>
        <dbReference type="RuleBase" id="RU000363"/>
    </source>
</evidence>
<protein>
    <submittedName>
        <fullName evidence="2">NAD-P-binding protein</fullName>
    </submittedName>
</protein>
<evidence type="ECO:0000313" key="2">
    <source>
        <dbReference type="EMBL" id="KAF2670066.1"/>
    </source>
</evidence>
<organism evidence="2 3">
    <name type="scientific">Microthyrium microscopicum</name>
    <dbReference type="NCBI Taxonomy" id="703497"/>
    <lineage>
        <taxon>Eukaryota</taxon>
        <taxon>Fungi</taxon>
        <taxon>Dikarya</taxon>
        <taxon>Ascomycota</taxon>
        <taxon>Pezizomycotina</taxon>
        <taxon>Dothideomycetes</taxon>
        <taxon>Dothideomycetes incertae sedis</taxon>
        <taxon>Microthyriales</taxon>
        <taxon>Microthyriaceae</taxon>
        <taxon>Microthyrium</taxon>
    </lineage>
</organism>
<dbReference type="InterPro" id="IPR036291">
    <property type="entry name" value="NAD(P)-bd_dom_sf"/>
</dbReference>
<accession>A0A6A6UEK2</accession>
<evidence type="ECO:0000313" key="3">
    <source>
        <dbReference type="Proteomes" id="UP000799302"/>
    </source>
</evidence>
<dbReference type="Pfam" id="PF00106">
    <property type="entry name" value="adh_short"/>
    <property type="match status" value="1"/>
</dbReference>